<organism evidence="9 10">
    <name type="scientific">Gordonia asplenii</name>
    <dbReference type="NCBI Taxonomy" id="2725283"/>
    <lineage>
        <taxon>Bacteria</taxon>
        <taxon>Bacillati</taxon>
        <taxon>Actinomycetota</taxon>
        <taxon>Actinomycetes</taxon>
        <taxon>Mycobacteriales</taxon>
        <taxon>Gordoniaceae</taxon>
        <taxon>Gordonia</taxon>
    </lineage>
</organism>
<dbReference type="EMBL" id="JABBNB010000004">
    <property type="protein sequence ID" value="NMO00492.1"/>
    <property type="molecule type" value="Genomic_DNA"/>
</dbReference>
<feature type="transmembrane region" description="Helical" evidence="7">
    <location>
        <begin position="376"/>
        <end position="397"/>
    </location>
</feature>
<feature type="transmembrane region" description="Helical" evidence="7">
    <location>
        <begin position="244"/>
        <end position="264"/>
    </location>
</feature>
<comment type="similarity">
    <text evidence="2">Belongs to the EccD/Snm4 family.</text>
</comment>
<protein>
    <submittedName>
        <fullName evidence="9">Type VII secretion integral membrane protein EccD</fullName>
    </submittedName>
</protein>
<evidence type="ECO:0000256" key="7">
    <source>
        <dbReference type="SAM" id="Phobius"/>
    </source>
</evidence>
<proteinExistence type="inferred from homology"/>
<feature type="transmembrane region" description="Helical" evidence="7">
    <location>
        <begin position="351"/>
        <end position="370"/>
    </location>
</feature>
<evidence type="ECO:0000313" key="9">
    <source>
        <dbReference type="EMBL" id="NMO00492.1"/>
    </source>
</evidence>
<evidence type="ECO:0000256" key="1">
    <source>
        <dbReference type="ARBA" id="ARBA00004651"/>
    </source>
</evidence>
<feature type="domain" description="EccD-like transmembrane" evidence="8">
    <location>
        <begin position="115"/>
        <end position="436"/>
    </location>
</feature>
<accession>A0A848KQI1</accession>
<evidence type="ECO:0000256" key="5">
    <source>
        <dbReference type="ARBA" id="ARBA00022989"/>
    </source>
</evidence>
<dbReference type="InterPro" id="IPR006707">
    <property type="entry name" value="T7SS_EccD"/>
</dbReference>
<dbReference type="Proteomes" id="UP000550729">
    <property type="component" value="Unassembled WGS sequence"/>
</dbReference>
<feature type="transmembrane region" description="Helical" evidence="7">
    <location>
        <begin position="417"/>
        <end position="437"/>
    </location>
</feature>
<dbReference type="NCBIfam" id="TIGR03920">
    <property type="entry name" value="T7SS_EccD"/>
    <property type="match status" value="1"/>
</dbReference>
<dbReference type="GO" id="GO:0005886">
    <property type="term" value="C:plasma membrane"/>
    <property type="evidence" value="ECO:0007669"/>
    <property type="project" value="UniProtKB-SubCell"/>
</dbReference>
<sequence length="440" mass="45583">MAANFVRLTILADDNQLDISLPAHRPVVEYIDDVVSMFGPSAASPTTAWALSSSAHGPIELDDSLADHSVSDGATLFLTKAPDAAPPPFIDDVIAEMQRSVDGGYERWTPDTRRRWLSATLAAVMLIGSGFVYLRPGDDAVVAGALAVLAAVCMAVGIAGRRGALGYLIWAGAPIVGAAVWRITHTSAVAAPLCWSLAAAGAVVAFAGYATARSRPVMVAAGIVSALFLIAGAAFAAGANPTAFTVWASIGLVVGCIVTPRIALTSSGLLAQIRRSEQMELADRAAVDAGLRRGRDVVDGLVWAESVLVVPVVATIAVTGVWEQALVAIVLVLIFALRSRSFTHVRHVAPMLGAAGVSALILGCAVPQWFSMTGTSVIGAGVVATLVVGAVVLAGQLPGLDDVPAARLRRFLDGIDLPLALAYFPVVFVGQGIYGFFWPN</sequence>
<keyword evidence="3" id="KW-1003">Cell membrane</keyword>
<feature type="transmembrane region" description="Helical" evidence="7">
    <location>
        <begin position="116"/>
        <end position="134"/>
    </location>
</feature>
<keyword evidence="4 7" id="KW-0812">Transmembrane</keyword>
<feature type="transmembrane region" description="Helical" evidence="7">
    <location>
        <begin position="217"/>
        <end position="238"/>
    </location>
</feature>
<evidence type="ECO:0000256" key="6">
    <source>
        <dbReference type="ARBA" id="ARBA00023136"/>
    </source>
</evidence>
<feature type="transmembrane region" description="Helical" evidence="7">
    <location>
        <begin position="189"/>
        <end position="210"/>
    </location>
</feature>
<comment type="subcellular location">
    <subcellularLocation>
        <location evidence="1">Cell membrane</location>
        <topology evidence="1">Multi-pass membrane protein</topology>
    </subcellularLocation>
</comment>
<dbReference type="InterPro" id="IPR024962">
    <property type="entry name" value="YukD-like"/>
</dbReference>
<reference evidence="9 10" key="1">
    <citation type="submission" date="2020-04" db="EMBL/GenBank/DDBJ databases">
        <title>Gordonia sp. nov. TBRC 11910.</title>
        <authorList>
            <person name="Suriyachadkun C."/>
        </authorList>
    </citation>
    <scope>NUCLEOTIDE SEQUENCE [LARGE SCALE GENOMIC DNA]</scope>
    <source>
        <strain evidence="9 10">TBRC 11910</strain>
    </source>
</reference>
<dbReference type="Gene3D" id="3.10.20.90">
    <property type="entry name" value="Phosphatidylinositol 3-kinase Catalytic Subunit, Chain A, domain 1"/>
    <property type="match status" value="1"/>
</dbReference>
<dbReference type="AlphaFoldDB" id="A0A848KQI1"/>
<name>A0A848KQI1_9ACTN</name>
<evidence type="ECO:0000313" key="10">
    <source>
        <dbReference type="Proteomes" id="UP000550729"/>
    </source>
</evidence>
<evidence type="ECO:0000256" key="4">
    <source>
        <dbReference type="ARBA" id="ARBA00022692"/>
    </source>
</evidence>
<dbReference type="RefSeq" id="WP_170193008.1">
    <property type="nucleotide sequence ID" value="NZ_JABBNB010000004.1"/>
</dbReference>
<feature type="transmembrane region" description="Helical" evidence="7">
    <location>
        <begin position="165"/>
        <end position="183"/>
    </location>
</feature>
<dbReference type="InterPro" id="IPR044049">
    <property type="entry name" value="EccD_transm"/>
</dbReference>
<evidence type="ECO:0000259" key="8">
    <source>
        <dbReference type="Pfam" id="PF19053"/>
    </source>
</evidence>
<keyword evidence="10" id="KW-1185">Reference proteome</keyword>
<feature type="transmembrane region" description="Helical" evidence="7">
    <location>
        <begin position="300"/>
        <end position="318"/>
    </location>
</feature>
<evidence type="ECO:0000256" key="3">
    <source>
        <dbReference type="ARBA" id="ARBA00022475"/>
    </source>
</evidence>
<feature type="transmembrane region" description="Helical" evidence="7">
    <location>
        <begin position="140"/>
        <end position="158"/>
    </location>
</feature>
<keyword evidence="6 7" id="KW-0472">Membrane</keyword>
<keyword evidence="5 7" id="KW-1133">Transmembrane helix</keyword>
<gene>
    <name evidence="9" type="primary">eccD</name>
    <name evidence="9" type="ORF">HH308_04600</name>
</gene>
<dbReference type="Pfam" id="PF19053">
    <property type="entry name" value="EccD"/>
    <property type="match status" value="1"/>
</dbReference>
<evidence type="ECO:0000256" key="2">
    <source>
        <dbReference type="ARBA" id="ARBA00006162"/>
    </source>
</evidence>
<dbReference type="Pfam" id="PF08817">
    <property type="entry name" value="YukD"/>
    <property type="match status" value="1"/>
</dbReference>
<comment type="caution">
    <text evidence="9">The sequence shown here is derived from an EMBL/GenBank/DDBJ whole genome shotgun (WGS) entry which is preliminary data.</text>
</comment>